<dbReference type="PANTHER" id="PTHR38033">
    <property type="entry name" value="MEMBRANE PROTEIN-RELATED"/>
    <property type="match status" value="1"/>
</dbReference>
<dbReference type="InterPro" id="IPR036737">
    <property type="entry name" value="OmpA-like_sf"/>
</dbReference>
<accession>A0A2A7SD99</accession>
<dbReference type="Gene3D" id="1.25.40.590">
    <property type="entry name" value="Type IV / VI secretion system, DotU"/>
    <property type="match status" value="1"/>
</dbReference>
<reference evidence="6" key="1">
    <citation type="submission" date="2017-09" db="EMBL/GenBank/DDBJ databases">
        <title>FDA dAtabase for Regulatory Grade micrObial Sequences (FDA-ARGOS): Supporting development and validation of Infectious Disease Dx tests.</title>
        <authorList>
            <person name="Minogue T."/>
            <person name="Wolcott M."/>
            <person name="Wasieloski L."/>
            <person name="Aguilar W."/>
            <person name="Moore D."/>
            <person name="Tallon L."/>
            <person name="Sadzewicz L."/>
            <person name="Ott S."/>
            <person name="Zhao X."/>
            <person name="Nagaraj S."/>
            <person name="Vavikolanu K."/>
            <person name="Aluvathingal J."/>
            <person name="Nadendla S."/>
            <person name="Sichtig H."/>
        </authorList>
    </citation>
    <scope>NUCLEOTIDE SEQUENCE [LARGE SCALE GENOMIC DNA]</scope>
    <source>
        <strain evidence="6">FDAARGOS_390</strain>
    </source>
</reference>
<dbReference type="NCBIfam" id="TIGR03349">
    <property type="entry name" value="IV_VI_DotU"/>
    <property type="match status" value="1"/>
</dbReference>
<comment type="caution">
    <text evidence="5">The sequence shown here is derived from an EMBL/GenBank/DDBJ whole genome shotgun (WGS) entry which is preliminary data.</text>
</comment>
<evidence type="ECO:0000313" key="5">
    <source>
        <dbReference type="EMBL" id="PEH41498.1"/>
    </source>
</evidence>
<organism evidence="5 6">
    <name type="scientific">Burkholderia gladioli</name>
    <name type="common">Pseudomonas marginata</name>
    <name type="synonym">Phytomonas marginata</name>
    <dbReference type="NCBI Taxonomy" id="28095"/>
    <lineage>
        <taxon>Bacteria</taxon>
        <taxon>Pseudomonadati</taxon>
        <taxon>Pseudomonadota</taxon>
        <taxon>Betaproteobacteria</taxon>
        <taxon>Burkholderiales</taxon>
        <taxon>Burkholderiaceae</taxon>
        <taxon>Burkholderia</taxon>
    </lineage>
</organism>
<feature type="domain" description="OmpA-like" evidence="4">
    <location>
        <begin position="348"/>
        <end position="469"/>
    </location>
</feature>
<dbReference type="Proteomes" id="UP000220629">
    <property type="component" value="Unassembled WGS sequence"/>
</dbReference>
<evidence type="ECO:0000256" key="3">
    <source>
        <dbReference type="SAM" id="Phobius"/>
    </source>
</evidence>
<evidence type="ECO:0000313" key="6">
    <source>
        <dbReference type="Proteomes" id="UP000220629"/>
    </source>
</evidence>
<gene>
    <name evidence="5" type="ORF">CRM94_04615</name>
</gene>
<dbReference type="PANTHER" id="PTHR38033:SF1">
    <property type="entry name" value="DOTU FAMILY TYPE IV_VI SECRETION SYSTEM PROTEIN"/>
    <property type="match status" value="1"/>
</dbReference>
<sequence>MSEDNRRDDRASRVDATVLRPQGSSGSGSGADDATRIMAPRATGVDAGATVISGGAYAAAAGQGGARSAPRPALRAELGEFMSGVANPLVRAANPLLLLTVQLRHSVAPPADVARLREQAVAQVHSFESYAQGAGINTQTIMAARYVLCTMLDESVNNAPWGELSGWAQKTLLVTFHGETYGGAKFFQILDRLSVDFSRHLDLIELMYICLALGFGGRYLVEPGGLGRLADIQDDLYRRIRGLREAPAAELAPHWRGVEDRRNPVMRHVPLWVAMAAAAVVLLASFLYFFTRLNGLVEPVSAQLATIGLQDVPPPQANAAPKPAGKRLKSLLAPLEQAGALAVDEQPDGRATVRLAAGLLFPSGGADIAPAEVPLLRQVAAALNQVKGRVIVVGHTDDQPIRSLKFKDNFALSTARAQNTLAILAQGLDDPRRLEANGAGSSQPIATPPSLPENRARNRRVEILYIPEN</sequence>
<keyword evidence="3" id="KW-1133">Transmembrane helix</keyword>
<dbReference type="PROSITE" id="PS51123">
    <property type="entry name" value="OMPA_2"/>
    <property type="match status" value="1"/>
</dbReference>
<dbReference type="GO" id="GO:0016020">
    <property type="term" value="C:membrane"/>
    <property type="evidence" value="ECO:0007669"/>
    <property type="project" value="UniProtKB-UniRule"/>
</dbReference>
<dbReference type="InterPro" id="IPR017732">
    <property type="entry name" value="T4/T6SS_DotU"/>
</dbReference>
<dbReference type="EMBL" id="PDDY01000001">
    <property type="protein sequence ID" value="PEH41498.1"/>
    <property type="molecule type" value="Genomic_DNA"/>
</dbReference>
<dbReference type="AlphaFoldDB" id="A0A2A7SD99"/>
<dbReference type="RefSeq" id="WP_096752416.1">
    <property type="nucleotide sequence ID" value="NZ_CADEPO010000019.1"/>
</dbReference>
<name>A0A2A7SD99_BURGA</name>
<dbReference type="Pfam" id="PF00691">
    <property type="entry name" value="OmpA"/>
    <property type="match status" value="1"/>
</dbReference>
<feature type="compositionally biased region" description="Basic and acidic residues" evidence="2">
    <location>
        <begin position="1"/>
        <end position="13"/>
    </location>
</feature>
<dbReference type="CDD" id="cd07185">
    <property type="entry name" value="OmpA_C-like"/>
    <property type="match status" value="1"/>
</dbReference>
<dbReference type="SUPFAM" id="SSF103088">
    <property type="entry name" value="OmpA-like"/>
    <property type="match status" value="1"/>
</dbReference>
<protein>
    <submittedName>
        <fullName evidence="5">Type VI secretion system protein TssL</fullName>
    </submittedName>
</protein>
<feature type="region of interest" description="Disordered" evidence="2">
    <location>
        <begin position="433"/>
        <end position="457"/>
    </location>
</feature>
<dbReference type="NCBIfam" id="NF038228">
    <property type="entry name" value="IcmH_DotU_IVB"/>
    <property type="match status" value="1"/>
</dbReference>
<evidence type="ECO:0000256" key="2">
    <source>
        <dbReference type="SAM" id="MobiDB-lite"/>
    </source>
</evidence>
<proteinExistence type="predicted"/>
<keyword evidence="1 3" id="KW-0472">Membrane</keyword>
<evidence type="ECO:0000256" key="1">
    <source>
        <dbReference type="PROSITE-ProRule" id="PRU00473"/>
    </source>
</evidence>
<feature type="transmembrane region" description="Helical" evidence="3">
    <location>
        <begin position="271"/>
        <end position="290"/>
    </location>
</feature>
<dbReference type="InterPro" id="IPR006665">
    <property type="entry name" value="OmpA-like"/>
</dbReference>
<evidence type="ECO:0000259" key="4">
    <source>
        <dbReference type="PROSITE" id="PS51123"/>
    </source>
</evidence>
<dbReference type="InterPro" id="IPR038522">
    <property type="entry name" value="T4/T6SS_DotU_sf"/>
</dbReference>
<dbReference type="Gene3D" id="3.30.1330.60">
    <property type="entry name" value="OmpA-like domain"/>
    <property type="match status" value="1"/>
</dbReference>
<dbReference type="Pfam" id="PF09850">
    <property type="entry name" value="DotU"/>
    <property type="match status" value="1"/>
</dbReference>
<feature type="region of interest" description="Disordered" evidence="2">
    <location>
        <begin position="1"/>
        <end position="34"/>
    </location>
</feature>
<keyword evidence="3" id="KW-0812">Transmembrane</keyword>